<dbReference type="AlphaFoldDB" id="A0A843SFQ6"/>
<proteinExistence type="predicted"/>
<dbReference type="RefSeq" id="WP_152807484.1">
    <property type="nucleotide sequence ID" value="NZ_WHUF01000005.1"/>
</dbReference>
<keyword evidence="1" id="KW-1133">Transmembrane helix</keyword>
<name>A0A843SFQ6_9BURK</name>
<feature type="transmembrane region" description="Helical" evidence="1">
    <location>
        <begin position="80"/>
        <end position="97"/>
    </location>
</feature>
<keyword evidence="3" id="KW-1185">Reference proteome</keyword>
<organism evidence="2 3">
    <name type="scientific">Rugamonas rivuli</name>
    <dbReference type="NCBI Taxonomy" id="2743358"/>
    <lineage>
        <taxon>Bacteria</taxon>
        <taxon>Pseudomonadati</taxon>
        <taxon>Pseudomonadota</taxon>
        <taxon>Betaproteobacteria</taxon>
        <taxon>Burkholderiales</taxon>
        <taxon>Oxalobacteraceae</taxon>
        <taxon>Telluria group</taxon>
        <taxon>Rugamonas</taxon>
    </lineage>
</organism>
<keyword evidence="1" id="KW-0472">Membrane</keyword>
<keyword evidence="1" id="KW-0812">Transmembrane</keyword>
<dbReference type="Proteomes" id="UP000444318">
    <property type="component" value="Unassembled WGS sequence"/>
</dbReference>
<feature type="transmembrane region" description="Helical" evidence="1">
    <location>
        <begin position="42"/>
        <end position="60"/>
    </location>
</feature>
<gene>
    <name evidence="2" type="ORF">GEV01_21090</name>
</gene>
<accession>A0A843SFQ6</accession>
<reference evidence="2 3" key="1">
    <citation type="submission" date="2019-10" db="EMBL/GenBank/DDBJ databases">
        <title>Two novel species isolated from a subtropical stream in China.</title>
        <authorList>
            <person name="Lu H."/>
        </authorList>
    </citation>
    <scope>NUCLEOTIDE SEQUENCE [LARGE SCALE GENOMIC DNA]</scope>
    <source>
        <strain evidence="2 3">FT103W</strain>
    </source>
</reference>
<evidence type="ECO:0000256" key="1">
    <source>
        <dbReference type="SAM" id="Phobius"/>
    </source>
</evidence>
<sequence>MIQSKATLQTGQKFSRILLLMTAAVFFCAAFSASQTFMHQRVGILAMATLFAHIGSNTTALRTPALGFQWKHMSTTPRALLLAAGMLLTLSTTMSFFDL</sequence>
<protein>
    <submittedName>
        <fullName evidence="2">Uncharacterized protein</fullName>
    </submittedName>
</protein>
<dbReference type="EMBL" id="WHUF01000005">
    <property type="protein sequence ID" value="MQA22012.1"/>
    <property type="molecule type" value="Genomic_DNA"/>
</dbReference>
<evidence type="ECO:0000313" key="2">
    <source>
        <dbReference type="EMBL" id="MQA22012.1"/>
    </source>
</evidence>
<comment type="caution">
    <text evidence="2">The sequence shown here is derived from an EMBL/GenBank/DDBJ whole genome shotgun (WGS) entry which is preliminary data.</text>
</comment>
<evidence type="ECO:0000313" key="3">
    <source>
        <dbReference type="Proteomes" id="UP000444318"/>
    </source>
</evidence>